<accession>A0ABM9LLE1</accession>
<name>A0ABM9LLE1_9MYCO</name>
<feature type="domain" description="HTH cro/C1-type" evidence="1">
    <location>
        <begin position="46"/>
        <end position="100"/>
    </location>
</feature>
<dbReference type="CDD" id="cd00093">
    <property type="entry name" value="HTH_XRE"/>
    <property type="match status" value="1"/>
</dbReference>
<proteinExistence type="predicted"/>
<keyword evidence="3" id="KW-1185">Reference proteome</keyword>
<evidence type="ECO:0000313" key="3">
    <source>
        <dbReference type="Proteomes" id="UP001190465"/>
    </source>
</evidence>
<protein>
    <submittedName>
        <fullName evidence="2">Helix-turn-helix domain-containing protein</fullName>
    </submittedName>
</protein>
<dbReference type="InterPro" id="IPR001387">
    <property type="entry name" value="Cro/C1-type_HTH"/>
</dbReference>
<dbReference type="RefSeq" id="WP_308482022.1">
    <property type="nucleotide sequence ID" value="NZ_OY726397.1"/>
</dbReference>
<organism evidence="2 3">
    <name type="scientific">[Mycobacterium] burgundiense</name>
    <dbReference type="NCBI Taxonomy" id="3064286"/>
    <lineage>
        <taxon>Bacteria</taxon>
        <taxon>Bacillati</taxon>
        <taxon>Actinomycetota</taxon>
        <taxon>Actinomycetes</taxon>
        <taxon>Mycobacteriales</taxon>
        <taxon>Mycobacteriaceae</taxon>
        <taxon>Mycolicibacterium</taxon>
    </lineage>
</organism>
<gene>
    <name evidence="2" type="ORF">MU0053_001824</name>
</gene>
<sequence length="104" mass="11354">MTAPLQGVTLVNAWIFKHRGEMARPRRSHPRRDGLMPEIARIGQVFAERRIALQLTQQMLADLAGVSRSSVQSLERGTGSTKLASVLEIANVLGLRVHVSAAAE</sequence>
<evidence type="ECO:0000313" key="2">
    <source>
        <dbReference type="EMBL" id="CAJ1501035.1"/>
    </source>
</evidence>
<dbReference type="InterPro" id="IPR010982">
    <property type="entry name" value="Lambda_DNA-bd_dom_sf"/>
</dbReference>
<dbReference type="EMBL" id="OY726397">
    <property type="protein sequence ID" value="CAJ1501035.1"/>
    <property type="molecule type" value="Genomic_DNA"/>
</dbReference>
<dbReference type="Proteomes" id="UP001190465">
    <property type="component" value="Chromosome"/>
</dbReference>
<dbReference type="PROSITE" id="PS50943">
    <property type="entry name" value="HTH_CROC1"/>
    <property type="match status" value="1"/>
</dbReference>
<dbReference type="SMART" id="SM00530">
    <property type="entry name" value="HTH_XRE"/>
    <property type="match status" value="1"/>
</dbReference>
<dbReference type="SUPFAM" id="SSF47413">
    <property type="entry name" value="lambda repressor-like DNA-binding domains"/>
    <property type="match status" value="1"/>
</dbReference>
<evidence type="ECO:0000259" key="1">
    <source>
        <dbReference type="PROSITE" id="PS50943"/>
    </source>
</evidence>
<dbReference type="Pfam" id="PF01381">
    <property type="entry name" value="HTH_3"/>
    <property type="match status" value="1"/>
</dbReference>
<reference evidence="2 3" key="1">
    <citation type="submission" date="2023-08" db="EMBL/GenBank/DDBJ databases">
        <authorList>
            <person name="Folkvardsen B D."/>
            <person name="Norman A."/>
        </authorList>
    </citation>
    <scope>NUCLEOTIDE SEQUENCE [LARGE SCALE GENOMIC DNA]</scope>
    <source>
        <strain evidence="2 3">Mu0053</strain>
    </source>
</reference>
<dbReference type="Gene3D" id="1.10.260.40">
    <property type="entry name" value="lambda repressor-like DNA-binding domains"/>
    <property type="match status" value="1"/>
</dbReference>